<dbReference type="GO" id="GO:0006096">
    <property type="term" value="P:glycolytic process"/>
    <property type="evidence" value="ECO:0007669"/>
    <property type="project" value="UniProtKB-UniRule"/>
</dbReference>
<evidence type="ECO:0000256" key="5">
    <source>
        <dbReference type="ARBA" id="ARBA00023235"/>
    </source>
</evidence>
<dbReference type="GO" id="GO:0006094">
    <property type="term" value="P:gluconeogenesis"/>
    <property type="evidence" value="ECO:0007669"/>
    <property type="project" value="UniProtKB-UniRule"/>
</dbReference>
<dbReference type="GO" id="GO:0004347">
    <property type="term" value="F:glucose-6-phosphate isomerase activity"/>
    <property type="evidence" value="ECO:0007669"/>
    <property type="project" value="UniProtKB-UniRule"/>
</dbReference>
<comment type="similarity">
    <text evidence="2 7 8">Belongs to the GPI family.</text>
</comment>
<evidence type="ECO:0000256" key="3">
    <source>
        <dbReference type="ARBA" id="ARBA00022432"/>
    </source>
</evidence>
<dbReference type="PROSITE" id="PS00174">
    <property type="entry name" value="P_GLUCOSE_ISOMERASE_2"/>
    <property type="match status" value="1"/>
</dbReference>
<gene>
    <name evidence="7 9" type="primary">pgi</name>
    <name evidence="9" type="ORF">NCTC9380_02484</name>
</gene>
<accession>A0A378NHD5</accession>
<comment type="pathway">
    <text evidence="7">Carbohydrate biosynthesis; gluconeogenesis.</text>
</comment>
<dbReference type="RefSeq" id="WP_006251307.1">
    <property type="nucleotide sequence ID" value="NZ_CP017484.1"/>
</dbReference>
<dbReference type="NCBIfam" id="NF001211">
    <property type="entry name" value="PRK00179.1"/>
    <property type="match status" value="1"/>
</dbReference>
<dbReference type="CDD" id="cd05015">
    <property type="entry name" value="SIS_PGI_1"/>
    <property type="match status" value="1"/>
</dbReference>
<dbReference type="GO" id="GO:0005829">
    <property type="term" value="C:cytosol"/>
    <property type="evidence" value="ECO:0007669"/>
    <property type="project" value="TreeGrafter"/>
</dbReference>
<evidence type="ECO:0000256" key="6">
    <source>
        <dbReference type="ARBA" id="ARBA00029321"/>
    </source>
</evidence>
<dbReference type="InterPro" id="IPR035476">
    <property type="entry name" value="SIS_PGI_1"/>
</dbReference>
<dbReference type="FunFam" id="1.10.1390.10:FF:000001">
    <property type="entry name" value="Glucose-6-phosphate isomerase"/>
    <property type="match status" value="1"/>
</dbReference>
<dbReference type="GO" id="GO:0097367">
    <property type="term" value="F:carbohydrate derivative binding"/>
    <property type="evidence" value="ECO:0007669"/>
    <property type="project" value="InterPro"/>
</dbReference>
<protein>
    <recommendedName>
        <fullName evidence="7">Glucose-6-phosphate isomerase</fullName>
        <shortName evidence="7">GPI</shortName>
        <ecNumber evidence="7">5.3.1.9</ecNumber>
    </recommendedName>
    <alternativeName>
        <fullName evidence="7">Phosphoglucose isomerase</fullName>
        <shortName evidence="7">PGI</shortName>
    </alternativeName>
    <alternativeName>
        <fullName evidence="7">Phosphohexose isomerase</fullName>
        <shortName evidence="7">PHI</shortName>
    </alternativeName>
</protein>
<name>A0A378NHD5_MANHA</name>
<dbReference type="GO" id="GO:0048029">
    <property type="term" value="F:monosaccharide binding"/>
    <property type="evidence" value="ECO:0007669"/>
    <property type="project" value="TreeGrafter"/>
</dbReference>
<dbReference type="Pfam" id="PF00342">
    <property type="entry name" value="PGI"/>
    <property type="match status" value="1"/>
</dbReference>
<organism evidence="9 10">
    <name type="scientific">Mannheimia haemolytica</name>
    <name type="common">Pasteurella haemolytica</name>
    <dbReference type="NCBI Taxonomy" id="75985"/>
    <lineage>
        <taxon>Bacteria</taxon>
        <taxon>Pseudomonadati</taxon>
        <taxon>Pseudomonadota</taxon>
        <taxon>Gammaproteobacteria</taxon>
        <taxon>Pasteurellales</taxon>
        <taxon>Pasteurellaceae</taxon>
        <taxon>Mannheimia</taxon>
    </lineage>
</organism>
<keyword evidence="4 7" id="KW-0324">Glycolysis</keyword>
<dbReference type="HAMAP" id="MF_00473">
    <property type="entry name" value="G6P_isomerase"/>
    <property type="match status" value="1"/>
</dbReference>
<reference evidence="9 10" key="1">
    <citation type="submission" date="2018-06" db="EMBL/GenBank/DDBJ databases">
        <authorList>
            <consortium name="Pathogen Informatics"/>
            <person name="Doyle S."/>
        </authorList>
    </citation>
    <scope>NUCLEOTIDE SEQUENCE [LARGE SCALE GENOMIC DNA]</scope>
    <source>
        <strain evidence="9 10">NCTC9380</strain>
    </source>
</reference>
<dbReference type="UniPathway" id="UPA00109">
    <property type="reaction ID" value="UER00181"/>
</dbReference>
<feature type="active site" evidence="7">
    <location>
        <position position="384"/>
    </location>
</feature>
<comment type="catalytic activity">
    <reaction evidence="6 7 8">
        <text>alpha-D-glucose 6-phosphate = beta-D-fructose 6-phosphate</text>
        <dbReference type="Rhea" id="RHEA:11816"/>
        <dbReference type="ChEBI" id="CHEBI:57634"/>
        <dbReference type="ChEBI" id="CHEBI:58225"/>
        <dbReference type="EC" id="5.3.1.9"/>
    </reaction>
</comment>
<dbReference type="EMBL" id="UGPL01000006">
    <property type="protein sequence ID" value="STY67135.1"/>
    <property type="molecule type" value="Genomic_DNA"/>
</dbReference>
<feature type="active site" description="Proton donor" evidence="7">
    <location>
        <position position="353"/>
    </location>
</feature>
<dbReference type="SUPFAM" id="SSF53697">
    <property type="entry name" value="SIS domain"/>
    <property type="match status" value="1"/>
</dbReference>
<dbReference type="InterPro" id="IPR035482">
    <property type="entry name" value="SIS_PGI_2"/>
</dbReference>
<sequence>MQKINPVQTFAWNALEQHKADNLSIPQLFAEDPNRFDKYSLRFEDQLLVDFSKNAINGKTLTLLRQLANECGLESAKNAMFSGKKINRTENRAVLHVALRNRANTPIAVDGKDVMPEVNAVLAKMKDFCERVISGEWKGYTGKTITDVINIGIGGSDLGPYMVTEALRPYKNHLNMHFVSNVDGTHIAEVLRKVNPETTLVLVASKTFTTQETMTNALSARKWLLDSAKDESAVAKHFVALSTNAKEVEKFGIDTANMFEFWDWVGGRYSLWSAIGLSIALSLGFENFEQLLAGAHAMDKHFLITPIEKNIPTTLALVGIWNNNFLGAESEAILPYDQYMHRFAAYFQQGNMESNGKFVGRDGKPVTHQTGPIIWGEPGTNGQHAFYQLIHQGTKLIPCDFIAPAQTHNPLSDHHNKLLSNFFAQTEALAFGKSKETVEKEFLDAGKTLEEVAEIVPFKVFSGNKPTNSILVQKITPYSLGALIAMYEHKIFVQGVLFNIYSFDQWGVELGKQLANRILPELETDEKINSHDSSTNGLINQFKAWR</sequence>
<dbReference type="EC" id="5.3.1.9" evidence="7"/>
<dbReference type="InterPro" id="IPR001672">
    <property type="entry name" value="G6P_Isomerase"/>
</dbReference>
<dbReference type="Gene3D" id="3.40.50.10490">
    <property type="entry name" value="Glucose-6-phosphate isomerase like protein, domain 1"/>
    <property type="match status" value="2"/>
</dbReference>
<dbReference type="CDD" id="cd05016">
    <property type="entry name" value="SIS_PGI_2"/>
    <property type="match status" value="1"/>
</dbReference>
<evidence type="ECO:0000313" key="9">
    <source>
        <dbReference type="EMBL" id="STY67135.1"/>
    </source>
</evidence>
<dbReference type="UniPathway" id="UPA00138"/>
<evidence type="ECO:0000256" key="1">
    <source>
        <dbReference type="ARBA" id="ARBA00004926"/>
    </source>
</evidence>
<feature type="active site" evidence="7">
    <location>
        <position position="512"/>
    </location>
</feature>
<proteinExistence type="inferred from homology"/>
<evidence type="ECO:0000256" key="4">
    <source>
        <dbReference type="ARBA" id="ARBA00023152"/>
    </source>
</evidence>
<dbReference type="Gene3D" id="1.10.1390.10">
    <property type="match status" value="1"/>
</dbReference>
<evidence type="ECO:0000313" key="10">
    <source>
        <dbReference type="Proteomes" id="UP000254031"/>
    </source>
</evidence>
<dbReference type="PROSITE" id="PS51463">
    <property type="entry name" value="P_GLUCOSE_ISOMERASE_3"/>
    <property type="match status" value="1"/>
</dbReference>
<comment type="function">
    <text evidence="7">Catalyzes the reversible isomerization of glucose-6-phosphate to fructose-6-phosphate.</text>
</comment>
<dbReference type="AlphaFoldDB" id="A0A378NHD5"/>
<dbReference type="Proteomes" id="UP000254031">
    <property type="component" value="Unassembled WGS sequence"/>
</dbReference>
<dbReference type="PRINTS" id="PR00662">
    <property type="entry name" value="G6PISOMERASE"/>
</dbReference>
<evidence type="ECO:0000256" key="8">
    <source>
        <dbReference type="RuleBase" id="RU000612"/>
    </source>
</evidence>
<dbReference type="PANTHER" id="PTHR11469">
    <property type="entry name" value="GLUCOSE-6-PHOSPHATE ISOMERASE"/>
    <property type="match status" value="1"/>
</dbReference>
<keyword evidence="7" id="KW-0963">Cytoplasm</keyword>
<dbReference type="GO" id="GO:0051156">
    <property type="term" value="P:glucose 6-phosphate metabolic process"/>
    <property type="evidence" value="ECO:0007669"/>
    <property type="project" value="TreeGrafter"/>
</dbReference>
<comment type="subcellular location">
    <subcellularLocation>
        <location evidence="7">Cytoplasm</location>
    </subcellularLocation>
</comment>
<keyword evidence="5 7" id="KW-0413">Isomerase</keyword>
<dbReference type="InterPro" id="IPR023096">
    <property type="entry name" value="G6P_Isomerase_C"/>
</dbReference>
<keyword evidence="3 7" id="KW-0312">Gluconeogenesis</keyword>
<evidence type="ECO:0000256" key="7">
    <source>
        <dbReference type="HAMAP-Rule" id="MF_00473"/>
    </source>
</evidence>
<dbReference type="PROSITE" id="PS00765">
    <property type="entry name" value="P_GLUCOSE_ISOMERASE_1"/>
    <property type="match status" value="1"/>
</dbReference>
<comment type="pathway">
    <text evidence="1 7 8">Carbohydrate degradation; glycolysis; D-glyceraldehyde 3-phosphate and glycerone phosphate from D-glucose: step 2/4.</text>
</comment>
<dbReference type="PANTHER" id="PTHR11469:SF1">
    <property type="entry name" value="GLUCOSE-6-PHOSPHATE ISOMERASE"/>
    <property type="match status" value="1"/>
</dbReference>
<dbReference type="InterPro" id="IPR018189">
    <property type="entry name" value="Phosphoglucose_isomerase_CS"/>
</dbReference>
<dbReference type="FunFam" id="3.40.50.10490:FF:000004">
    <property type="entry name" value="Glucose-6-phosphate isomerase"/>
    <property type="match status" value="1"/>
</dbReference>
<dbReference type="InterPro" id="IPR046348">
    <property type="entry name" value="SIS_dom_sf"/>
</dbReference>
<evidence type="ECO:0000256" key="2">
    <source>
        <dbReference type="ARBA" id="ARBA00006604"/>
    </source>
</evidence>